<reference evidence="3 4" key="1">
    <citation type="submission" date="2020-08" db="EMBL/GenBank/DDBJ databases">
        <title>Genomic Encyclopedia of Type Strains, Phase IV (KMG-IV): sequencing the most valuable type-strain genomes for metagenomic binning, comparative biology and taxonomic classification.</title>
        <authorList>
            <person name="Goeker M."/>
        </authorList>
    </citation>
    <scope>NUCLEOTIDE SEQUENCE [LARGE SCALE GENOMIC DNA]</scope>
    <source>
        <strain evidence="3 4">DSM 45615</strain>
    </source>
</reference>
<protein>
    <recommendedName>
        <fullName evidence="2">Low molecular weight protein antigen 6 PH domain-containing protein</fullName>
    </recommendedName>
</protein>
<evidence type="ECO:0000313" key="4">
    <source>
        <dbReference type="Proteomes" id="UP000578449"/>
    </source>
</evidence>
<dbReference type="RefSeq" id="WP_185048546.1">
    <property type="nucleotide sequence ID" value="NZ_BAABIX010000009.1"/>
</dbReference>
<dbReference type="AlphaFoldDB" id="A0A840P6P7"/>
<evidence type="ECO:0000259" key="2">
    <source>
        <dbReference type="Pfam" id="PF10756"/>
    </source>
</evidence>
<keyword evidence="1" id="KW-0472">Membrane</keyword>
<keyword evidence="1" id="KW-1133">Transmembrane helix</keyword>
<proteinExistence type="predicted"/>
<sequence length="155" mass="16543">MPEPVPPPSLPVTWRPRRGRIAAYTAATVIVVGSIVFAVVLPEPFTLADKIAMVGLGCLMAAVLHLLGRCRVVADDEGVTVVNPVRTHRYSWPEVLDVTLIEGEPWAKIDFSDGATVGAMGIMGSEKALARRQAAELDALIRLRAEARGPADPPA</sequence>
<feature type="domain" description="Low molecular weight protein antigen 6 PH" evidence="2">
    <location>
        <begin position="69"/>
        <end position="131"/>
    </location>
</feature>
<keyword evidence="1" id="KW-0812">Transmembrane</keyword>
<feature type="transmembrane region" description="Helical" evidence="1">
    <location>
        <begin position="47"/>
        <end position="67"/>
    </location>
</feature>
<gene>
    <name evidence="3" type="ORF">HNP84_001398</name>
</gene>
<accession>A0A840P6P7</accession>
<feature type="transmembrane region" description="Helical" evidence="1">
    <location>
        <begin position="21"/>
        <end position="41"/>
    </location>
</feature>
<organism evidence="3 4">
    <name type="scientific">Thermocatellispora tengchongensis</name>
    <dbReference type="NCBI Taxonomy" id="1073253"/>
    <lineage>
        <taxon>Bacteria</taxon>
        <taxon>Bacillati</taxon>
        <taxon>Actinomycetota</taxon>
        <taxon>Actinomycetes</taxon>
        <taxon>Streptosporangiales</taxon>
        <taxon>Streptosporangiaceae</taxon>
        <taxon>Thermocatellispora</taxon>
    </lineage>
</organism>
<dbReference type="Proteomes" id="UP000578449">
    <property type="component" value="Unassembled WGS sequence"/>
</dbReference>
<comment type="caution">
    <text evidence="3">The sequence shown here is derived from an EMBL/GenBank/DDBJ whole genome shotgun (WGS) entry which is preliminary data.</text>
</comment>
<keyword evidence="4" id="KW-1185">Reference proteome</keyword>
<dbReference type="Pfam" id="PF10756">
    <property type="entry name" value="bPH_6"/>
    <property type="match status" value="1"/>
</dbReference>
<name>A0A840P6P7_9ACTN</name>
<dbReference type="InterPro" id="IPR019692">
    <property type="entry name" value="CFP-6_PH"/>
</dbReference>
<evidence type="ECO:0000313" key="3">
    <source>
        <dbReference type="EMBL" id="MBB5131685.1"/>
    </source>
</evidence>
<evidence type="ECO:0000256" key="1">
    <source>
        <dbReference type="SAM" id="Phobius"/>
    </source>
</evidence>
<dbReference type="EMBL" id="JACHGN010000003">
    <property type="protein sequence ID" value="MBB5131685.1"/>
    <property type="molecule type" value="Genomic_DNA"/>
</dbReference>